<evidence type="ECO:0000256" key="13">
    <source>
        <dbReference type="ARBA" id="ARBA00033392"/>
    </source>
</evidence>
<evidence type="ECO:0000256" key="10">
    <source>
        <dbReference type="ARBA" id="ARBA00022691"/>
    </source>
</evidence>
<dbReference type="InterPro" id="IPR016009">
    <property type="entry name" value="tRNA_MeTrfase_TRMD/TRM10"/>
</dbReference>
<dbReference type="PANTHER" id="PTHR46417">
    <property type="entry name" value="TRNA (GUANINE-N(1)-)-METHYLTRANSFERASE"/>
    <property type="match status" value="1"/>
</dbReference>
<keyword evidence="8 15" id="KW-0489">Methyltransferase</keyword>
<comment type="catalytic activity">
    <reaction evidence="14 15 17">
        <text>guanosine(37) in tRNA + S-adenosyl-L-methionine = N(1)-methylguanosine(37) in tRNA + S-adenosyl-L-homocysteine + H(+)</text>
        <dbReference type="Rhea" id="RHEA:36899"/>
        <dbReference type="Rhea" id="RHEA-COMP:10145"/>
        <dbReference type="Rhea" id="RHEA-COMP:10147"/>
        <dbReference type="ChEBI" id="CHEBI:15378"/>
        <dbReference type="ChEBI" id="CHEBI:57856"/>
        <dbReference type="ChEBI" id="CHEBI:59789"/>
        <dbReference type="ChEBI" id="CHEBI:73542"/>
        <dbReference type="ChEBI" id="CHEBI:74269"/>
        <dbReference type="EC" id="2.1.1.228"/>
    </reaction>
</comment>
<evidence type="ECO:0000256" key="1">
    <source>
        <dbReference type="ARBA" id="ARBA00002634"/>
    </source>
</evidence>
<dbReference type="PIRSF" id="PIRSF000386">
    <property type="entry name" value="tRNA_mtase"/>
    <property type="match status" value="1"/>
</dbReference>
<evidence type="ECO:0000256" key="14">
    <source>
        <dbReference type="ARBA" id="ARBA00047783"/>
    </source>
</evidence>
<evidence type="ECO:0000259" key="18">
    <source>
        <dbReference type="Pfam" id="PF01746"/>
    </source>
</evidence>
<feature type="domain" description="tRNA methyltransferase TRMD/TRM10-type" evidence="18">
    <location>
        <begin position="1"/>
        <end position="220"/>
    </location>
</feature>
<proteinExistence type="inferred from homology"/>
<evidence type="ECO:0000256" key="15">
    <source>
        <dbReference type="HAMAP-Rule" id="MF_00605"/>
    </source>
</evidence>
<feature type="binding site" evidence="15 16">
    <location>
        <position position="109"/>
    </location>
    <ligand>
        <name>S-adenosyl-L-methionine</name>
        <dbReference type="ChEBI" id="CHEBI:59789"/>
    </ligand>
</feature>
<dbReference type="CDD" id="cd18080">
    <property type="entry name" value="TrmD-like"/>
    <property type="match status" value="1"/>
</dbReference>
<keyword evidence="10 15" id="KW-0949">S-adenosyl-L-methionine</keyword>
<dbReference type="GO" id="GO:0052906">
    <property type="term" value="F:tRNA (guanine(37)-N1)-methyltransferase activity"/>
    <property type="evidence" value="ECO:0007669"/>
    <property type="project" value="UniProtKB-UniRule"/>
</dbReference>
<gene>
    <name evidence="15 19" type="primary">trmD</name>
    <name evidence="19" type="ORF">AXFE_27170</name>
</gene>
<evidence type="ECO:0000256" key="4">
    <source>
        <dbReference type="ARBA" id="ARBA00011738"/>
    </source>
</evidence>
<feature type="binding site" evidence="15 16">
    <location>
        <begin position="129"/>
        <end position="134"/>
    </location>
    <ligand>
        <name>S-adenosyl-L-methionine</name>
        <dbReference type="ChEBI" id="CHEBI:59789"/>
    </ligand>
</feature>
<dbReference type="Gene3D" id="3.40.1280.10">
    <property type="match status" value="1"/>
</dbReference>
<keyword evidence="9 15" id="KW-0808">Transferase</keyword>
<dbReference type="InterPro" id="IPR023148">
    <property type="entry name" value="tRNA_m1G_MeTrfase_C_sf"/>
</dbReference>
<protein>
    <recommendedName>
        <fullName evidence="6 15">tRNA (guanine-N(1)-)-methyltransferase</fullName>
        <ecNumber evidence="5 15">2.1.1.228</ecNumber>
    </recommendedName>
    <alternativeName>
        <fullName evidence="12 15">M1G-methyltransferase</fullName>
    </alternativeName>
    <alternativeName>
        <fullName evidence="13 15">tRNA [GM37] methyltransferase</fullName>
    </alternativeName>
</protein>
<dbReference type="SUPFAM" id="SSF75217">
    <property type="entry name" value="alpha/beta knot"/>
    <property type="match status" value="1"/>
</dbReference>
<dbReference type="Gene3D" id="1.10.1270.20">
    <property type="entry name" value="tRNA(m1g37)methyltransferase, domain 2"/>
    <property type="match status" value="1"/>
</dbReference>
<dbReference type="EMBL" id="JXYS01000083">
    <property type="protein sequence ID" value="KJF16435.1"/>
    <property type="molecule type" value="Genomic_DNA"/>
</dbReference>
<evidence type="ECO:0000313" key="19">
    <source>
        <dbReference type="EMBL" id="KJF16435.1"/>
    </source>
</evidence>
<keyword evidence="7 15" id="KW-0963">Cytoplasm</keyword>
<evidence type="ECO:0000256" key="6">
    <source>
        <dbReference type="ARBA" id="ARBA00014679"/>
    </source>
</evidence>
<sequence>MKVVVFSIFPKVIEDYCSVSILGRAQDSGALELSCIDIRNFTHDRHRSVDDLPYGGGAGMVMRPEPIFEAIEEIKPPRPLFLMAPWGRPLDQSFARELSELEGFSLLCGRYEGVDARVEEHLVDGAISLGNFVLAGGEVAAMATIEAAARLLPNVLGNHESLYEESFCNNQVEYPQYTRPEHFRDLSVPEVLLGGNHAEVARWRKESALERTRSKRPDLLPHLD</sequence>
<dbReference type="InterPro" id="IPR002649">
    <property type="entry name" value="tRNA_m1G_MeTrfase_TrmD"/>
</dbReference>
<dbReference type="EC" id="2.1.1.228" evidence="5 15"/>
<keyword evidence="20" id="KW-1185">Reference proteome</keyword>
<comment type="function">
    <text evidence="1 15 17">Specifically methylates guanosine-37 in various tRNAs.</text>
</comment>
<comment type="subcellular location">
    <subcellularLocation>
        <location evidence="2 15 17">Cytoplasm</location>
    </subcellularLocation>
</comment>
<evidence type="ECO:0000256" key="12">
    <source>
        <dbReference type="ARBA" id="ARBA00029736"/>
    </source>
</evidence>
<dbReference type="PANTHER" id="PTHR46417:SF1">
    <property type="entry name" value="TRNA (GUANINE-N(1)-)-METHYLTRANSFERASE"/>
    <property type="match status" value="1"/>
</dbReference>
<evidence type="ECO:0000256" key="5">
    <source>
        <dbReference type="ARBA" id="ARBA00012807"/>
    </source>
</evidence>
<keyword evidence="11 15" id="KW-0819">tRNA processing</keyword>
<dbReference type="Proteomes" id="UP000032360">
    <property type="component" value="Unassembled WGS sequence"/>
</dbReference>
<comment type="similarity">
    <text evidence="3 15 17">Belongs to the RNA methyltransferase TrmD family.</text>
</comment>
<evidence type="ECO:0000256" key="2">
    <source>
        <dbReference type="ARBA" id="ARBA00004496"/>
    </source>
</evidence>
<dbReference type="NCBIfam" id="TIGR00088">
    <property type="entry name" value="trmD"/>
    <property type="match status" value="1"/>
</dbReference>
<dbReference type="PATRIC" id="fig|1280514.3.peg.3564"/>
<dbReference type="InterPro" id="IPR029026">
    <property type="entry name" value="tRNA_m1G_MTases_N"/>
</dbReference>
<accession>A0A0D8HEQ1</accession>
<evidence type="ECO:0000256" key="16">
    <source>
        <dbReference type="PIRSR" id="PIRSR000386-1"/>
    </source>
</evidence>
<evidence type="ECO:0000256" key="9">
    <source>
        <dbReference type="ARBA" id="ARBA00022679"/>
    </source>
</evidence>
<evidence type="ECO:0000256" key="17">
    <source>
        <dbReference type="RuleBase" id="RU003464"/>
    </source>
</evidence>
<dbReference type="GO" id="GO:0005829">
    <property type="term" value="C:cytosol"/>
    <property type="evidence" value="ECO:0007669"/>
    <property type="project" value="TreeGrafter"/>
</dbReference>
<reference evidence="19 20" key="1">
    <citation type="submission" date="2015-01" db="EMBL/GenBank/DDBJ databases">
        <title>Draft genome of the acidophilic iron oxidizer Acidithrix ferrooxidans strain Py-F3.</title>
        <authorList>
            <person name="Poehlein A."/>
            <person name="Eisen S."/>
            <person name="Schloemann M."/>
            <person name="Johnson B.D."/>
            <person name="Daniel R."/>
            <person name="Muehling M."/>
        </authorList>
    </citation>
    <scope>NUCLEOTIDE SEQUENCE [LARGE SCALE GENOMIC DNA]</scope>
    <source>
        <strain evidence="19 20">Py-F3</strain>
    </source>
</reference>
<dbReference type="InterPro" id="IPR029028">
    <property type="entry name" value="Alpha/beta_knot_MTases"/>
</dbReference>
<evidence type="ECO:0000256" key="8">
    <source>
        <dbReference type="ARBA" id="ARBA00022603"/>
    </source>
</evidence>
<evidence type="ECO:0000256" key="11">
    <source>
        <dbReference type="ARBA" id="ARBA00022694"/>
    </source>
</evidence>
<comment type="subunit">
    <text evidence="4 15 17">Homodimer.</text>
</comment>
<dbReference type="Pfam" id="PF01746">
    <property type="entry name" value="tRNA_m1G_MT"/>
    <property type="match status" value="1"/>
</dbReference>
<evidence type="ECO:0000256" key="3">
    <source>
        <dbReference type="ARBA" id="ARBA00007630"/>
    </source>
</evidence>
<dbReference type="OrthoDB" id="9807416at2"/>
<dbReference type="NCBIfam" id="NF000648">
    <property type="entry name" value="PRK00026.1"/>
    <property type="match status" value="1"/>
</dbReference>
<evidence type="ECO:0000256" key="7">
    <source>
        <dbReference type="ARBA" id="ARBA00022490"/>
    </source>
</evidence>
<comment type="caution">
    <text evidence="19">The sequence shown here is derived from an EMBL/GenBank/DDBJ whole genome shotgun (WGS) entry which is preliminary data.</text>
</comment>
<dbReference type="AlphaFoldDB" id="A0A0D8HEQ1"/>
<dbReference type="STRING" id="1280514.AXFE_27170"/>
<organism evidence="19 20">
    <name type="scientific">Acidithrix ferrooxidans</name>
    <dbReference type="NCBI Taxonomy" id="1280514"/>
    <lineage>
        <taxon>Bacteria</taxon>
        <taxon>Bacillati</taxon>
        <taxon>Actinomycetota</taxon>
        <taxon>Acidimicrobiia</taxon>
        <taxon>Acidimicrobiales</taxon>
        <taxon>Acidimicrobiaceae</taxon>
        <taxon>Acidithrix</taxon>
    </lineage>
</organism>
<name>A0A0D8HEQ1_9ACTN</name>
<dbReference type="GO" id="GO:0002939">
    <property type="term" value="P:tRNA N1-guanine methylation"/>
    <property type="evidence" value="ECO:0007669"/>
    <property type="project" value="TreeGrafter"/>
</dbReference>
<dbReference type="HAMAP" id="MF_00605">
    <property type="entry name" value="TrmD"/>
    <property type="match status" value="1"/>
</dbReference>
<evidence type="ECO:0000313" key="20">
    <source>
        <dbReference type="Proteomes" id="UP000032360"/>
    </source>
</evidence>